<feature type="region of interest" description="Disordered" evidence="1">
    <location>
        <begin position="30"/>
        <end position="59"/>
    </location>
</feature>
<gene>
    <name evidence="3" type="ORF">NIES2119_27460</name>
</gene>
<dbReference type="EMBL" id="MRCE01000044">
    <property type="protein sequence ID" value="OKH31965.1"/>
    <property type="molecule type" value="Genomic_DNA"/>
</dbReference>
<evidence type="ECO:0000313" key="3">
    <source>
        <dbReference type="EMBL" id="OKH31965.1"/>
    </source>
</evidence>
<dbReference type="Proteomes" id="UP000185860">
    <property type="component" value="Unassembled WGS sequence"/>
</dbReference>
<reference evidence="3 4" key="1">
    <citation type="submission" date="2016-11" db="EMBL/GenBank/DDBJ databases">
        <title>Draft Genome Sequences of Nine Cyanobacterial Strains from Diverse Habitats.</title>
        <authorList>
            <person name="Zhu T."/>
            <person name="Hou S."/>
            <person name="Lu X."/>
            <person name="Hess W.R."/>
        </authorList>
    </citation>
    <scope>NUCLEOTIDE SEQUENCE [LARGE SCALE GENOMIC DNA]</scope>
    <source>
        <strain evidence="3 4">IAM M-71</strain>
    </source>
</reference>
<organism evidence="3 4">
    <name type="scientific">[Phormidium ambiguum] IAM M-71</name>
    <dbReference type="NCBI Taxonomy" id="454136"/>
    <lineage>
        <taxon>Bacteria</taxon>
        <taxon>Bacillati</taxon>
        <taxon>Cyanobacteriota</taxon>
        <taxon>Cyanophyceae</taxon>
        <taxon>Oscillatoriophycideae</taxon>
        <taxon>Aerosakkonematales</taxon>
        <taxon>Aerosakkonemataceae</taxon>
        <taxon>Floridanema</taxon>
    </lineage>
</organism>
<comment type="caution">
    <text evidence="3">The sequence shown here is derived from an EMBL/GenBank/DDBJ whole genome shotgun (WGS) entry which is preliminary data.</text>
</comment>
<dbReference type="AlphaFoldDB" id="A0A1U7I6J1"/>
<protein>
    <recommendedName>
        <fullName evidence="5">P-type conjugative transfer protein TrbJ</fullName>
    </recommendedName>
</protein>
<accession>A0A1U7I6J1</accession>
<feature type="signal peptide" evidence="2">
    <location>
        <begin position="1"/>
        <end position="30"/>
    </location>
</feature>
<evidence type="ECO:0000256" key="2">
    <source>
        <dbReference type="SAM" id="SignalP"/>
    </source>
</evidence>
<evidence type="ECO:0000313" key="4">
    <source>
        <dbReference type="Proteomes" id="UP000185860"/>
    </source>
</evidence>
<evidence type="ECO:0000256" key="1">
    <source>
        <dbReference type="SAM" id="MobiDB-lite"/>
    </source>
</evidence>
<keyword evidence="2" id="KW-0732">Signal</keyword>
<dbReference type="OrthoDB" id="490176at2"/>
<feature type="chain" id="PRO_5012120596" description="P-type conjugative transfer protein TrbJ" evidence="2">
    <location>
        <begin position="31"/>
        <end position="288"/>
    </location>
</feature>
<proteinExistence type="predicted"/>
<evidence type="ECO:0008006" key="5">
    <source>
        <dbReference type="Google" id="ProtNLM"/>
    </source>
</evidence>
<name>A0A1U7I6J1_9CYAN</name>
<dbReference type="RefSeq" id="WP_073596675.1">
    <property type="nucleotide sequence ID" value="NZ_MRCE01000044.1"/>
</dbReference>
<feature type="compositionally biased region" description="Low complexity" evidence="1">
    <location>
        <begin position="263"/>
        <end position="274"/>
    </location>
</feature>
<sequence length="288" mass="31018">MSNQTILMKLVLTIPVMVLALMLNSVEAQAQSSDKSNTTTTVPNSSLNNLNPDSFTVPPSQTQQIEQQIQKDSQEFLGQVKNPIDKVSGAIAKITTQLDQMLQSFVGSLEIPDLQEVVAKIMSGNFTDNEGTKLSATLENKPQGSYSIQSDLANLAQQQTATSTASDATLSKAAQDRQAQMAQMVDQNVSKNIQLGEESQNQDVTQHIMRNISQQTALTAQNQGVIVLQNQQAQIDRALANTLSAQQAKELSELNVTQRRQDAAAGTASSTQAGLFQMPGGITLGEKE</sequence>
<feature type="region of interest" description="Disordered" evidence="1">
    <location>
        <begin position="262"/>
        <end position="288"/>
    </location>
</feature>
<feature type="compositionally biased region" description="Low complexity" evidence="1">
    <location>
        <begin position="36"/>
        <end position="59"/>
    </location>
</feature>